<dbReference type="PANTHER" id="PTHR30151">
    <property type="entry name" value="ALKANE SULFONATE ABC TRANSPORTER-RELATED, MEMBRANE SUBUNIT"/>
    <property type="match status" value="1"/>
</dbReference>
<dbReference type="PROSITE" id="PS50928">
    <property type="entry name" value="ABC_TM1"/>
    <property type="match status" value="1"/>
</dbReference>
<dbReference type="PANTHER" id="PTHR30151:SF0">
    <property type="entry name" value="ABC TRANSPORTER PERMEASE PROTEIN MJ0413-RELATED"/>
    <property type="match status" value="1"/>
</dbReference>
<reference evidence="9 10" key="1">
    <citation type="submission" date="2015-09" db="EMBL/GenBank/DDBJ databases">
        <authorList>
            <consortium name="Swine Surveillance"/>
        </authorList>
    </citation>
    <scope>NUCLEOTIDE SEQUENCE [LARGE SCALE GENOMIC DNA]</scope>
    <source>
        <strain evidence="9 10">16</strain>
    </source>
</reference>
<dbReference type="CDD" id="cd06261">
    <property type="entry name" value="TM_PBP2"/>
    <property type="match status" value="1"/>
</dbReference>
<dbReference type="Proteomes" id="UP000048984">
    <property type="component" value="Unassembled WGS sequence"/>
</dbReference>
<evidence type="ECO:0000259" key="8">
    <source>
        <dbReference type="PROSITE" id="PS50928"/>
    </source>
</evidence>
<evidence type="ECO:0000256" key="5">
    <source>
        <dbReference type="ARBA" id="ARBA00022989"/>
    </source>
</evidence>
<sequence>MTTEAALPSGPARSGARGGGRTVSAVLFGGRTGPVLVIVAAILALWYAACLPMNAGLPSMPTEGDLATRYQAAWALERPVLPSPHQILMELRVSTCGRLPSDQPFWSAFFSCEIRWTPRNLLFHAWTTLSSTLVGFLMGGLLGIVLAVLIVHMKTLEKSLMPWIIASQTVPILAVAPIVIVVLGSLGITGLLPKSIISAYLCFFPVTIGMVKGLTSPHPIDLDLMRTYDASVWATFWKLRWPAALPFLFASLKVAIAISLVGAIVGELPTGAQAGLGARLLTGSYYGQTVQIWAALIAAAALAALAVAAVGLAERITVAALGGRR</sequence>
<evidence type="ECO:0000313" key="9">
    <source>
        <dbReference type="EMBL" id="KPL52849.1"/>
    </source>
</evidence>
<dbReference type="AlphaFoldDB" id="A0A0N8GEY9"/>
<name>A0A0N8GEY9_9HYPH</name>
<feature type="transmembrane region" description="Helical" evidence="7">
    <location>
        <begin position="243"/>
        <end position="265"/>
    </location>
</feature>
<evidence type="ECO:0000256" key="4">
    <source>
        <dbReference type="ARBA" id="ARBA00022692"/>
    </source>
</evidence>
<keyword evidence="10" id="KW-1185">Reference proteome</keyword>
<proteinExistence type="inferred from homology"/>
<comment type="similarity">
    <text evidence="7">Belongs to the binding-protein-dependent transport system permease family.</text>
</comment>
<keyword evidence="6 7" id="KW-0472">Membrane</keyword>
<keyword evidence="3" id="KW-1003">Cell membrane</keyword>
<evidence type="ECO:0000256" key="7">
    <source>
        <dbReference type="RuleBase" id="RU363032"/>
    </source>
</evidence>
<accession>A0A0N8GEY9</accession>
<dbReference type="Pfam" id="PF00528">
    <property type="entry name" value="BPD_transp_1"/>
    <property type="match status" value="1"/>
</dbReference>
<feature type="transmembrane region" description="Helical" evidence="7">
    <location>
        <begin position="163"/>
        <end position="184"/>
    </location>
</feature>
<evidence type="ECO:0000313" key="10">
    <source>
        <dbReference type="Proteomes" id="UP000048984"/>
    </source>
</evidence>
<keyword evidence="2 7" id="KW-0813">Transport</keyword>
<dbReference type="InterPro" id="IPR000515">
    <property type="entry name" value="MetI-like"/>
</dbReference>
<reference evidence="9 10" key="2">
    <citation type="submission" date="2015-10" db="EMBL/GenBank/DDBJ databases">
        <title>Draft Genome Sequence of Prosthecomicrobium hirschii ATCC 27832.</title>
        <authorList>
            <person name="Daniel J."/>
            <person name="Givan S.A."/>
            <person name="Brun Y.V."/>
            <person name="Brown P.J."/>
        </authorList>
    </citation>
    <scope>NUCLEOTIDE SEQUENCE [LARGE SCALE GENOMIC DNA]</scope>
    <source>
        <strain evidence="9 10">16</strain>
    </source>
</reference>
<dbReference type="GO" id="GO:0055085">
    <property type="term" value="P:transmembrane transport"/>
    <property type="evidence" value="ECO:0007669"/>
    <property type="project" value="InterPro"/>
</dbReference>
<gene>
    <name evidence="9" type="ORF">ABB55_12015</name>
</gene>
<feature type="domain" description="ABC transmembrane type-1" evidence="8">
    <location>
        <begin position="125"/>
        <end position="314"/>
    </location>
</feature>
<dbReference type="Gene3D" id="1.10.3720.10">
    <property type="entry name" value="MetI-like"/>
    <property type="match status" value="1"/>
</dbReference>
<keyword evidence="5 7" id="KW-1133">Transmembrane helix</keyword>
<organism evidence="9 10">
    <name type="scientific">Prosthecodimorpha hirschii</name>
    <dbReference type="NCBI Taxonomy" id="665126"/>
    <lineage>
        <taxon>Bacteria</taxon>
        <taxon>Pseudomonadati</taxon>
        <taxon>Pseudomonadota</taxon>
        <taxon>Alphaproteobacteria</taxon>
        <taxon>Hyphomicrobiales</taxon>
        <taxon>Ancalomicrobiaceae</taxon>
        <taxon>Prosthecodimorpha</taxon>
    </lineage>
</organism>
<feature type="transmembrane region" description="Helical" evidence="7">
    <location>
        <begin position="290"/>
        <end position="313"/>
    </location>
</feature>
<dbReference type="SUPFAM" id="SSF161098">
    <property type="entry name" value="MetI-like"/>
    <property type="match status" value="1"/>
</dbReference>
<feature type="transmembrane region" description="Helical" evidence="7">
    <location>
        <begin position="196"/>
        <end position="215"/>
    </location>
</feature>
<keyword evidence="4 7" id="KW-0812">Transmembrane</keyword>
<comment type="caution">
    <text evidence="9">The sequence shown here is derived from an EMBL/GenBank/DDBJ whole genome shotgun (WGS) entry which is preliminary data.</text>
</comment>
<evidence type="ECO:0000256" key="2">
    <source>
        <dbReference type="ARBA" id="ARBA00022448"/>
    </source>
</evidence>
<evidence type="ECO:0000256" key="6">
    <source>
        <dbReference type="ARBA" id="ARBA00023136"/>
    </source>
</evidence>
<dbReference type="STRING" id="665126.ABB55_12015"/>
<evidence type="ECO:0000256" key="3">
    <source>
        <dbReference type="ARBA" id="ARBA00022475"/>
    </source>
</evidence>
<dbReference type="GO" id="GO:0005886">
    <property type="term" value="C:plasma membrane"/>
    <property type="evidence" value="ECO:0007669"/>
    <property type="project" value="UniProtKB-SubCell"/>
</dbReference>
<feature type="transmembrane region" description="Helical" evidence="7">
    <location>
        <begin position="125"/>
        <end position="151"/>
    </location>
</feature>
<comment type="subcellular location">
    <subcellularLocation>
        <location evidence="1 7">Cell membrane</location>
        <topology evidence="1 7">Multi-pass membrane protein</topology>
    </subcellularLocation>
</comment>
<dbReference type="RefSeq" id="WP_054359012.1">
    <property type="nucleotide sequence ID" value="NZ_LJYW01000001.1"/>
</dbReference>
<dbReference type="EMBL" id="LJYW01000001">
    <property type="protein sequence ID" value="KPL52849.1"/>
    <property type="molecule type" value="Genomic_DNA"/>
</dbReference>
<feature type="transmembrane region" description="Helical" evidence="7">
    <location>
        <begin position="23"/>
        <end position="49"/>
    </location>
</feature>
<evidence type="ECO:0000256" key="1">
    <source>
        <dbReference type="ARBA" id="ARBA00004651"/>
    </source>
</evidence>
<protein>
    <submittedName>
        <fullName evidence="9">ABC transporter permease</fullName>
    </submittedName>
</protein>
<dbReference type="InterPro" id="IPR035906">
    <property type="entry name" value="MetI-like_sf"/>
</dbReference>